<sequence>MPKVETSLNKWGKHITKINVSNKIGDKKYRYKRDLPEINKKRRRVIKKLVRVQPLTNATFNEESMKSEEKFLNDITTRRYRKRLRIKKKKKRLLIPSSTTNFEETESIQPTVKQRRKIIITKKRILPSTNKTVTPVLPQDIASTNRNPVFLASAEEYTRNILAGQNNYESSSYNENSFDSFETDTDDEQNDSEEDYGEDEDDNYDSDEYYDNEDNFTEAIPIVTIRNDLSLERDSEESSISETKYIENEEEPDTASEMNIQEEVKDTNFIHPSGYSDDENIDQSTFHQDLPEYEPFFPELSESLDAPVLLLKTTVLSSTELLTNTVTQSRLRTYTFVVTRVSGSEEIVTSTTEVRPQVQTTVLTETLTKFTTLTLLDFDATETLTDFIPTLDNPQPDDLDRAKEGRSFSEEARYNLATRVMSNGVEVIVAGDKTTSPSGKQDPKRFLSVEQKHVTLKPSTLTDQVLMLLPQETSKIDISNSDQFITKTCLTTFTYITTYLEGSTTTVSSHEQVVSNVATEARETGKILPTPTVGITLTQNTNLSVGVFHTTYTYLNTILDGEQPLIISSEHTVANTVTAPNDYFSLLQPSETVEPTKDTNTYYSTIGLEKTLFEGDKTSVISTKEVVTQVVITESVPPRATSVMTSYIALDMEENPLISSTDVLKTYFVTYTYFKTVMEGGKEVVKTDISTASDVVTEQLYILPKKKTMTTTQSPVKQHTMSHLSRDKMQIQVAKSYFTTFTYYTTLLREENKATSTIVSSRTSVVKNLVTETIDPSLLDEKYLTKINDAIGEGSKSVVMQASLQNGHTVEITAYSKKPDETILPSKVIPIERTKSPETFMNQDVFSVESSSPSVITGSTIIFVDDDPFTHLASTPVLTTLKTAITKIQTTSSAIQNTKSSVEIIKTKPSTKRNKSKNQVSPTKTKTSPNKSKTTSSLIKNDDHEVEKNEIEKPANQAPDLLGLGSLNINSLQALTPVINAMAGLISTNLKSNRRHDVENVTETDNKEVEEQTDSSSDVQNRSPIYIPVRGLADDFEIAESQNIANFDWIEGFQGKNAHESSLLNGGIAISPGEIITANSDVIVGKPGRIGPRIPAIPLHGESEIPIGMKPPPIPNKLRLKQSHEYKRIPAAYDASPSNKVFTSTKDDYIGPPPPMIYPNNDKFKHTTKTIGSQNRKEHFSEQLNPFYQIYSKDQTNYVNDYNLNEVSHFPNQNQQSLRETIQNKFNSMIKQSYPIYASEHESFRVPDQELTTPRNIGPSINNKPIVLPEIIERSTGQPLLVNIQPSQVAFVNIPFNRTTALIYGGSTEPHRNGQYFDDPSPYPEPEFSGVEINNGVPQIASVYQNVLPGQKQVNGVLKVQEQTINIDPDTSANQKVMVNIKPTKPYDGYDDQKVNIGVAPISFGLVHQGDDFNAHVINHGQNNIAPNEYTNLGITEDQRQRWEDFKSRDPYSPSRPNAEGLGHVNKITVETHLNDQKLNANVDPYYKQNPNRYVKGNEIGVNVEMKKPDRERVNALSPVNIWRSEPTRTKTTDFGISETMIPPAPDYQNNHHNYRRPVPIPLGSGSSNNEHQISNLGNTNYGQYPGGERIPGQQQLNQNRIRFPEEENDDDIENGEDGVFQESNSRPLLPGELPIEILKSQASKKNESNNAHAMNYHNETLMDFNRNNYIPVISQNARPFATIQTVPVIHNTYRPDYNHIPYSSHDYDSNINQNVVRNEHSNTVNDDKPSTQYTEDIRVQIPSNNVKVNHNQSNRKQQPNGIKSIIQKTSQKPVLIFIDENNSTTNNFFHHKNQNKFNHQNKISERPSVTSLPIDIQTVEQEVSRRPLNNNRPSQTETPFVPHRNILLDDKFVKNDVTTKAPRYKIRYPGIRPIQPVRKETSDLNTGEVTISSTVSTISDMEILKPPTLKPPAKEIVRIKHYPTGENIPNGVITEASVPKPSSHLPFVPAPLEEMVPPPLITEVKDEVIGMSPPPLTTNIIPHTHNKTVYSMQIDTPKDPTTEKNKYIRTRRPYTRRPSYRTTTTASTTSTTGSTRPTNRRPVFPLGNRLFKNKTSTDFTTTEKNIISPSPSIKTKPSMQVIIGHPNLDIDEIESSSSTSISEATKDYQDSFGSPGDKDAIVEIKPSIVHDTSDLMGVESGIPTEELKKHSSPSFKPDVITHHAGNEVKAVDETTTINSAAASTARSKLLVPTKFVTYTLTSTVTITETTVIESLGKSPSTMTILVTKTERSTIIDTITEVHTLVKPTSIIETVTTTVKQGSSLYPADVYGSPYPSIQVKPTLVIPTISVTNTVSDFSLAGDDDLEEFIIHDDDYPITKEEEPADSNDSILIIMTDKNTKKVIPVPNSTHETQERDEVVPDKVSNVQEAGIFIFSQPEEKREEVVMDRCLPECLASKNELCQKLEGAMKCVCRPGFARMFPDRPCLPTYTFNGKVVLERIGKDALHFYDDLKNRNTSEFLKFAHATREALDRMVMQSDLRDIFHGVQVHSFEPVADSTGIVSKFYLQLSDNIEENRLEQIFQKYLDSNNNSLGGTDIFASSTHKFETADFDECSDPDFHDCSENSRCFNLRGTYTCSCKEGFSDLSENMLYPGRICSADLVGCDRCSFHGTCYTRESNEVLCECFQWYTGESCQINLKVLLIALVTLGIVLFILLLVCVITMCVRRKPRNPGIKFLPQRSGDGSQGTIDRRAMIQDTSSEDSRSETNENLPYVQADKKSKEAAKKTSKVSLQIPERDEIRNTVLFSDQKDRSLTVMIPRARYHPSPATANMMNYTSFDARKPSVPSISNEAKLLNYLDAGLAANKIDPIRKPSNAPTEPSISDQPGSRKTSGALISAGFEVSATVGHNSATAGHNSVTAGHNLATSSRLGAIGETSRLGAMEAISRLGTMETTRGTEADRSENATLIHRISADRLSSNGSTSQFNTLRKSLMDDNIGTSTDWLDIVPRVMAVSEARSFDETTIPPPTRVFRNDFDSKPSSQHQNDEANTMAERDLGSTFLLPHTHLYKPDRRGSDASGFESL</sequence>
<feature type="compositionally biased region" description="Basic and acidic residues" evidence="6">
    <location>
        <begin position="940"/>
        <end position="953"/>
    </location>
</feature>
<dbReference type="SMART" id="SM00181">
    <property type="entry name" value="EGF"/>
    <property type="match status" value="3"/>
</dbReference>
<keyword evidence="2" id="KW-0732">Signal</keyword>
<dbReference type="Pfam" id="PF07645">
    <property type="entry name" value="EGF_CA"/>
    <property type="match status" value="1"/>
</dbReference>
<accession>A0A9P0DLC4</accession>
<dbReference type="FunFam" id="2.10.25.10:FF:000038">
    <property type="entry name" value="Fibrillin 2"/>
    <property type="match status" value="1"/>
</dbReference>
<feature type="region of interest" description="Disordered" evidence="6">
    <location>
        <begin position="2959"/>
        <end position="3023"/>
    </location>
</feature>
<feature type="domain" description="SEA" evidence="8">
    <location>
        <begin position="2428"/>
        <end position="2550"/>
    </location>
</feature>
<dbReference type="PANTHER" id="PTHR39072:SF2">
    <property type="match status" value="1"/>
</dbReference>
<feature type="domain" description="EGF-like" evidence="9">
    <location>
        <begin position="2600"/>
        <end position="2635"/>
    </location>
</feature>
<evidence type="ECO:0000259" key="9">
    <source>
        <dbReference type="PROSITE" id="PS50026"/>
    </source>
</evidence>
<feature type="transmembrane region" description="Helical" evidence="7">
    <location>
        <begin position="2640"/>
        <end position="2665"/>
    </location>
</feature>
<gene>
    <name evidence="10" type="ORF">PHAECO_LOCUS5348</name>
</gene>
<evidence type="ECO:0000313" key="10">
    <source>
        <dbReference type="EMBL" id="CAH1154634.1"/>
    </source>
</evidence>
<dbReference type="InterPro" id="IPR000152">
    <property type="entry name" value="EGF-type_Asp/Asn_hydroxyl_site"/>
</dbReference>
<dbReference type="OrthoDB" id="10040649at2759"/>
<feature type="compositionally biased region" description="Acidic residues" evidence="6">
    <location>
        <begin position="181"/>
        <end position="211"/>
    </location>
</feature>
<dbReference type="PANTHER" id="PTHR39072">
    <property type="entry name" value="RE48511P"/>
    <property type="match status" value="1"/>
</dbReference>
<evidence type="ECO:0000256" key="4">
    <source>
        <dbReference type="ARBA" id="ARBA00023157"/>
    </source>
</evidence>
<feature type="domain" description="EGF-like" evidence="9">
    <location>
        <begin position="2550"/>
        <end position="2588"/>
    </location>
</feature>
<evidence type="ECO:0000313" key="11">
    <source>
        <dbReference type="Proteomes" id="UP001153737"/>
    </source>
</evidence>
<feature type="region of interest" description="Disordered" evidence="6">
    <location>
        <begin position="904"/>
        <end position="954"/>
    </location>
</feature>
<dbReference type="PROSITE" id="PS00010">
    <property type="entry name" value="ASX_HYDROXYL"/>
    <property type="match status" value="1"/>
</dbReference>
<feature type="region of interest" description="Disordered" evidence="6">
    <location>
        <begin position="2095"/>
        <end position="2118"/>
    </location>
</feature>
<dbReference type="SUPFAM" id="SSF57184">
    <property type="entry name" value="Growth factor receptor domain"/>
    <property type="match status" value="1"/>
</dbReference>
<dbReference type="InterPro" id="IPR000082">
    <property type="entry name" value="SEA_dom"/>
</dbReference>
<keyword evidence="7" id="KW-0812">Transmembrane</keyword>
<feature type="compositionally biased region" description="Basic and acidic residues" evidence="6">
    <location>
        <begin position="2716"/>
        <end position="2725"/>
    </location>
</feature>
<feature type="region of interest" description="Disordered" evidence="6">
    <location>
        <begin position="2808"/>
        <end position="2832"/>
    </location>
</feature>
<feature type="region of interest" description="Disordered" evidence="6">
    <location>
        <begin position="2018"/>
        <end position="2051"/>
    </location>
</feature>
<keyword evidence="1 5" id="KW-0245">EGF-like domain</keyword>
<reference evidence="10" key="2">
    <citation type="submission" date="2022-10" db="EMBL/GenBank/DDBJ databases">
        <authorList>
            <consortium name="ENA_rothamsted_submissions"/>
            <consortium name="culmorum"/>
            <person name="King R."/>
        </authorList>
    </citation>
    <scope>NUCLEOTIDE SEQUENCE</scope>
</reference>
<keyword evidence="7" id="KW-1133">Transmembrane helix</keyword>
<feature type="compositionally biased region" description="Low complexity" evidence="6">
    <location>
        <begin position="168"/>
        <end position="177"/>
    </location>
</feature>
<dbReference type="InterPro" id="IPR000742">
    <property type="entry name" value="EGF"/>
</dbReference>
<comment type="caution">
    <text evidence="5">Lacks conserved residue(s) required for the propagation of feature annotation.</text>
</comment>
<dbReference type="InterPro" id="IPR009030">
    <property type="entry name" value="Growth_fac_rcpt_cys_sf"/>
</dbReference>
<dbReference type="CDD" id="cd00054">
    <property type="entry name" value="EGF_CA"/>
    <property type="match status" value="1"/>
</dbReference>
<reference evidence="10" key="1">
    <citation type="submission" date="2022-01" db="EMBL/GenBank/DDBJ databases">
        <authorList>
            <person name="King R."/>
        </authorList>
    </citation>
    <scope>NUCLEOTIDE SEQUENCE</scope>
</reference>
<evidence type="ECO:0000256" key="1">
    <source>
        <dbReference type="ARBA" id="ARBA00022536"/>
    </source>
</evidence>
<evidence type="ECO:0000256" key="2">
    <source>
        <dbReference type="ARBA" id="ARBA00022729"/>
    </source>
</evidence>
<feature type="region of interest" description="Disordered" evidence="6">
    <location>
        <begin position="168"/>
        <end position="211"/>
    </location>
</feature>
<keyword evidence="11" id="KW-1185">Reference proteome</keyword>
<feature type="region of interest" description="Disordered" evidence="6">
    <location>
        <begin position="996"/>
        <end position="1022"/>
    </location>
</feature>
<keyword evidence="4 5" id="KW-1015">Disulfide bond</keyword>
<protein>
    <recommendedName>
        <fullName evidence="12">63 kDa sperm flagellar membrane protein</fullName>
    </recommendedName>
</protein>
<feature type="region of interest" description="Disordered" evidence="6">
    <location>
        <begin position="233"/>
        <end position="254"/>
    </location>
</feature>
<dbReference type="EMBL" id="OU896722">
    <property type="protein sequence ID" value="CAH1154634.1"/>
    <property type="molecule type" value="Genomic_DNA"/>
</dbReference>
<name>A0A9P0DLC4_PHACE</name>
<evidence type="ECO:0000256" key="7">
    <source>
        <dbReference type="SAM" id="Phobius"/>
    </source>
</evidence>
<evidence type="ECO:0008006" key="12">
    <source>
        <dbReference type="Google" id="ProtNLM"/>
    </source>
</evidence>
<dbReference type="PROSITE" id="PS50024">
    <property type="entry name" value="SEA"/>
    <property type="match status" value="1"/>
</dbReference>
<evidence type="ECO:0000256" key="3">
    <source>
        <dbReference type="ARBA" id="ARBA00022737"/>
    </source>
</evidence>
<dbReference type="SUPFAM" id="SSF82671">
    <property type="entry name" value="SEA domain"/>
    <property type="match status" value="1"/>
</dbReference>
<proteinExistence type="predicted"/>
<dbReference type="GO" id="GO:0005509">
    <property type="term" value="F:calcium ion binding"/>
    <property type="evidence" value="ECO:0007669"/>
    <property type="project" value="InterPro"/>
</dbReference>
<dbReference type="Gene3D" id="2.10.25.10">
    <property type="entry name" value="Laminin"/>
    <property type="match status" value="1"/>
</dbReference>
<dbReference type="InterPro" id="IPR049883">
    <property type="entry name" value="NOTCH1_EGF-like"/>
</dbReference>
<dbReference type="InterPro" id="IPR018097">
    <property type="entry name" value="EGF_Ca-bd_CS"/>
</dbReference>
<dbReference type="InterPro" id="IPR001881">
    <property type="entry name" value="EGF-like_Ca-bd_dom"/>
</dbReference>
<evidence type="ECO:0000256" key="6">
    <source>
        <dbReference type="SAM" id="MobiDB-lite"/>
    </source>
</evidence>
<feature type="compositionally biased region" description="Low complexity" evidence="6">
    <location>
        <begin position="921"/>
        <end position="937"/>
    </location>
</feature>
<dbReference type="SMART" id="SM00179">
    <property type="entry name" value="EGF_CA"/>
    <property type="match status" value="1"/>
</dbReference>
<feature type="region of interest" description="Disordered" evidence="6">
    <location>
        <begin position="2696"/>
        <end position="2730"/>
    </location>
</feature>
<organism evidence="10 11">
    <name type="scientific">Phaedon cochleariae</name>
    <name type="common">Mustard beetle</name>
    <dbReference type="NCBI Taxonomy" id="80249"/>
    <lineage>
        <taxon>Eukaryota</taxon>
        <taxon>Metazoa</taxon>
        <taxon>Ecdysozoa</taxon>
        <taxon>Arthropoda</taxon>
        <taxon>Hexapoda</taxon>
        <taxon>Insecta</taxon>
        <taxon>Pterygota</taxon>
        <taxon>Neoptera</taxon>
        <taxon>Endopterygota</taxon>
        <taxon>Coleoptera</taxon>
        <taxon>Polyphaga</taxon>
        <taxon>Cucujiformia</taxon>
        <taxon>Chrysomeloidea</taxon>
        <taxon>Chrysomelidae</taxon>
        <taxon>Chrysomelinae</taxon>
        <taxon>Chrysomelini</taxon>
        <taxon>Phaedon</taxon>
    </lineage>
</organism>
<dbReference type="PROSITE" id="PS50026">
    <property type="entry name" value="EGF_3"/>
    <property type="match status" value="2"/>
</dbReference>
<keyword evidence="7" id="KW-0472">Membrane</keyword>
<dbReference type="PROSITE" id="PS01187">
    <property type="entry name" value="EGF_CA"/>
    <property type="match status" value="1"/>
</dbReference>
<feature type="compositionally biased region" description="Polar residues" evidence="6">
    <location>
        <begin position="2815"/>
        <end position="2831"/>
    </location>
</feature>
<evidence type="ECO:0000256" key="5">
    <source>
        <dbReference type="PROSITE-ProRule" id="PRU00076"/>
    </source>
</evidence>
<evidence type="ECO:0000259" key="8">
    <source>
        <dbReference type="PROSITE" id="PS50024"/>
    </source>
</evidence>
<dbReference type="Proteomes" id="UP001153737">
    <property type="component" value="Chromosome 16"/>
</dbReference>
<feature type="compositionally biased region" description="Basic and acidic residues" evidence="6">
    <location>
        <begin position="996"/>
        <end position="1010"/>
    </location>
</feature>
<feature type="compositionally biased region" description="Low complexity" evidence="6">
    <location>
        <begin position="2021"/>
        <end position="2043"/>
    </location>
</feature>
<feature type="disulfide bond" evidence="5">
    <location>
        <begin position="2625"/>
        <end position="2634"/>
    </location>
</feature>
<dbReference type="PROSITE" id="PS00022">
    <property type="entry name" value="EGF_1"/>
    <property type="match status" value="1"/>
</dbReference>
<keyword evidence="3" id="KW-0677">Repeat</keyword>
<dbReference type="InterPro" id="IPR036364">
    <property type="entry name" value="SEA_dom_sf"/>
</dbReference>